<evidence type="ECO:0000256" key="1">
    <source>
        <dbReference type="SAM" id="SignalP"/>
    </source>
</evidence>
<keyword evidence="1" id="KW-0732">Signal</keyword>
<dbReference type="Gene3D" id="2.40.128.130">
    <property type="entry name" value="Autotransporter beta-domain"/>
    <property type="match status" value="1"/>
</dbReference>
<accession>A0A4R6FC49</accession>
<evidence type="ECO:0000313" key="4">
    <source>
        <dbReference type="EMBL" id="TDN78771.1"/>
    </source>
</evidence>
<dbReference type="PROSITE" id="PS51208">
    <property type="entry name" value="AUTOTRANSPORTER"/>
    <property type="match status" value="1"/>
</dbReference>
<sequence length="1178" mass="122821">MTTNELRTKRRARNNLVLASTSVIACLAAASAAQAQTSKPDFAIDIAQSARPDFAINAPQTSRPDFAVDVPQTAAPHFAEDMPQVAVEGPGEGYDVNPGQPGSIFQEGINGVGQFYRADGFVCTGSLINPRTVLFAAHCVNDIGTDAFGSDTGGVPAAFSFQGDAVDGLRSWIRAGYSTVTEDAVYNVNQILFNPQSIARPESQGFIEGDVAIASLDTPAVGIPTWAILFSPLSAPDSIDSADGTGYHVISTGYGITGYGNGPTAEDVDFRRRAAENMIGILGSLNDRNDWLFGPDDYGLPQNLYQLDFDDPNRENPYDFNVFKDDAQNPEGITGGGDSGGPLILDQEFAEQVVIGVLSGGSRFFGAQPYTTYGTTSFYQPLYLFWDWIAENSPYRYVSAKEGDGMWSDPDHWVTTLDPAFRVIDADGKLVNGIPTAPGAGAYGEDPNQFGQVCDGEACVDLATGDIVDYDGNVLVPAGTQTTETAGLGDKSNIGKVAALISENLAQAGTAGATAAAVGTAALPTATIENGLPGASGFVPMNSDPYWVADPQSGELSLSKARYYDVDLSAAGTTTMDMQAVIDHLVISGDDAGLDVTADGLLLSLTEINQKRGKVNVDGLLATYGDYSLTKGLISGTGSIVANVVDNVSGVIAPATIGTTGTLTINGSVMMASASGLAIDLGENGVSDVLDVRGFATDSPFGTIVTSGIANLGGAVMFTATDGTIIRPGYSYTFLTADGGITSQFNATNPISAVLFPELTYGADSVSVRIVAGSYAQAVDRASGIQTAYAGLLDRNRAQYDKYSNLYGAMDMLQTAPLRATLESLAPRAQTAAIGSGTAMVEANARFFANRIDRVRDGNAGGTLALYGQPMQIASAASLNPAMAVNVANEASAQPMVEEGVLPDDMSAFIAGGYINGNSRGMPTASPYVRNEFDGFFVAGGVEKAVDTNGMFGIAFSYTDINGDPGVPGQKADSKLYQLTFYSATTFANGISLDSQISGGAYSVNTERNVTIGADSYDLTARDTAFALTGEVGLSKDLTPASALSITPRIAGRFTRIGFTPTAEQGGGPALQYDLGNYDSLQGRAGVKVATKGRFQPYATATFVHDFKDKPAAFGANFVGGVGPNALFAMPGSDKNWGELGAGISTGGRVSVSAEAFTTVARSDVEYQTYRASLRIAF</sequence>
<dbReference type="AlphaFoldDB" id="A0A4R6FC49"/>
<organism evidence="4 5">
    <name type="scientific">Stakelama pacifica</name>
    <dbReference type="NCBI Taxonomy" id="517720"/>
    <lineage>
        <taxon>Bacteria</taxon>
        <taxon>Pseudomonadati</taxon>
        <taxon>Pseudomonadota</taxon>
        <taxon>Alphaproteobacteria</taxon>
        <taxon>Sphingomonadales</taxon>
        <taxon>Sphingomonadaceae</taxon>
        <taxon>Stakelama</taxon>
    </lineage>
</organism>
<dbReference type="PRINTS" id="PR00722">
    <property type="entry name" value="CHYMOTRYPSIN"/>
</dbReference>
<dbReference type="Proteomes" id="UP000295493">
    <property type="component" value="Unassembled WGS sequence"/>
</dbReference>
<feature type="domain" description="Autotransporter" evidence="3">
    <location>
        <begin position="901"/>
        <end position="1178"/>
    </location>
</feature>
<dbReference type="InterPro" id="IPR005546">
    <property type="entry name" value="Autotransporte_beta"/>
</dbReference>
<dbReference type="OrthoDB" id="267336at2"/>
<dbReference type="RefSeq" id="WP_133496821.1">
    <property type="nucleotide sequence ID" value="NZ_BMLU01000014.1"/>
</dbReference>
<dbReference type="Pfam" id="PF03797">
    <property type="entry name" value="Autotransporter"/>
    <property type="match status" value="1"/>
</dbReference>
<dbReference type="Gene3D" id="2.40.10.10">
    <property type="entry name" value="Trypsin-like serine proteases"/>
    <property type="match status" value="1"/>
</dbReference>
<reference evidence="4 5" key="1">
    <citation type="submission" date="2019-03" db="EMBL/GenBank/DDBJ databases">
        <title>Genomic Encyclopedia of Type Strains, Phase IV (KMG-IV): sequencing the most valuable type-strain genomes for metagenomic binning, comparative biology and taxonomic classification.</title>
        <authorList>
            <person name="Goeker M."/>
        </authorList>
    </citation>
    <scope>NUCLEOTIDE SEQUENCE [LARGE SCALE GENOMIC DNA]</scope>
    <source>
        <strain evidence="4 5">DSM 25059</strain>
    </source>
</reference>
<dbReference type="InterPro" id="IPR036709">
    <property type="entry name" value="Autotransporte_beta_dom_sf"/>
</dbReference>
<protein>
    <submittedName>
        <fullName evidence="4">Uncharacterized protein with beta-barrel porin domain</fullName>
    </submittedName>
</protein>
<dbReference type="PROSITE" id="PS51257">
    <property type="entry name" value="PROKAR_LIPOPROTEIN"/>
    <property type="match status" value="1"/>
</dbReference>
<evidence type="ECO:0000259" key="2">
    <source>
        <dbReference type="PROSITE" id="PS50240"/>
    </source>
</evidence>
<dbReference type="InterPro" id="IPR009003">
    <property type="entry name" value="Peptidase_S1_PA"/>
</dbReference>
<dbReference type="SUPFAM" id="SSF50494">
    <property type="entry name" value="Trypsin-like serine proteases"/>
    <property type="match status" value="1"/>
</dbReference>
<dbReference type="GO" id="GO:0004252">
    <property type="term" value="F:serine-type endopeptidase activity"/>
    <property type="evidence" value="ECO:0007669"/>
    <property type="project" value="InterPro"/>
</dbReference>
<evidence type="ECO:0000259" key="3">
    <source>
        <dbReference type="PROSITE" id="PS51208"/>
    </source>
</evidence>
<name>A0A4R6FC49_9SPHN</name>
<keyword evidence="5" id="KW-1185">Reference proteome</keyword>
<feature type="domain" description="Peptidase S1" evidence="2">
    <location>
        <begin position="86"/>
        <end position="394"/>
    </location>
</feature>
<dbReference type="InterPro" id="IPR001314">
    <property type="entry name" value="Peptidase_S1A"/>
</dbReference>
<dbReference type="SMART" id="SM00020">
    <property type="entry name" value="Tryp_SPc"/>
    <property type="match status" value="1"/>
</dbReference>
<proteinExistence type="predicted"/>
<feature type="chain" id="PRO_5020273916" evidence="1">
    <location>
        <begin position="36"/>
        <end position="1178"/>
    </location>
</feature>
<dbReference type="PROSITE" id="PS50240">
    <property type="entry name" value="TRYPSIN_DOM"/>
    <property type="match status" value="1"/>
</dbReference>
<gene>
    <name evidence="4" type="ORF">EV664_11534</name>
</gene>
<dbReference type="EMBL" id="SNWD01000015">
    <property type="protein sequence ID" value="TDN78771.1"/>
    <property type="molecule type" value="Genomic_DNA"/>
</dbReference>
<dbReference type="InterPro" id="IPR001254">
    <property type="entry name" value="Trypsin_dom"/>
</dbReference>
<dbReference type="GO" id="GO:0006508">
    <property type="term" value="P:proteolysis"/>
    <property type="evidence" value="ECO:0007669"/>
    <property type="project" value="InterPro"/>
</dbReference>
<evidence type="ECO:0000313" key="5">
    <source>
        <dbReference type="Proteomes" id="UP000295493"/>
    </source>
</evidence>
<dbReference type="SUPFAM" id="SSF103515">
    <property type="entry name" value="Autotransporter"/>
    <property type="match status" value="1"/>
</dbReference>
<dbReference type="SMART" id="SM00869">
    <property type="entry name" value="Autotransporter"/>
    <property type="match status" value="1"/>
</dbReference>
<comment type="caution">
    <text evidence="4">The sequence shown here is derived from an EMBL/GenBank/DDBJ whole genome shotgun (WGS) entry which is preliminary data.</text>
</comment>
<feature type="signal peptide" evidence="1">
    <location>
        <begin position="1"/>
        <end position="35"/>
    </location>
</feature>
<dbReference type="InterPro" id="IPR043504">
    <property type="entry name" value="Peptidase_S1_PA_chymotrypsin"/>
</dbReference>